<sequence>MSQNLIKQVNINGLEYNKFRDPNNYRKAPGEDYRFKIRLNGSGTATARLEIDDQIICEEQVTLPGIFSCTTKFETPGARPAFLTVETDSEKETRDLTIHIWEHPKRDTKEEVPSHH</sequence>
<comment type="caution">
    <text evidence="1">The sequence shown here is derived from an EMBL/GenBank/DDBJ whole genome shotgun (WGS) entry which is preliminary data.</text>
</comment>
<dbReference type="Proteomes" id="UP001575181">
    <property type="component" value="Unassembled WGS sequence"/>
</dbReference>
<proteinExistence type="predicted"/>
<reference evidence="1 2" key="1">
    <citation type="submission" date="2024-08" db="EMBL/GenBank/DDBJ databases">
        <title>Whole-genome sequencing of halo(alkali)philic microorganisms from hypersaline lakes.</title>
        <authorList>
            <person name="Sorokin D.Y."/>
            <person name="Merkel A.Y."/>
            <person name="Messina E."/>
            <person name="Yakimov M."/>
        </authorList>
    </citation>
    <scope>NUCLEOTIDE SEQUENCE [LARGE SCALE GENOMIC DNA]</scope>
    <source>
        <strain evidence="1 2">Cl-TMA</strain>
    </source>
</reference>
<name>A0ABV4TUT6_9GAMM</name>
<accession>A0ABV4TUT6</accession>
<organism evidence="1 2">
    <name type="scientific">Thiohalorhabdus methylotrophus</name>
    <dbReference type="NCBI Taxonomy" id="3242694"/>
    <lineage>
        <taxon>Bacteria</taxon>
        <taxon>Pseudomonadati</taxon>
        <taxon>Pseudomonadota</taxon>
        <taxon>Gammaproteobacteria</taxon>
        <taxon>Thiohalorhabdales</taxon>
        <taxon>Thiohalorhabdaceae</taxon>
        <taxon>Thiohalorhabdus</taxon>
    </lineage>
</organism>
<dbReference type="RefSeq" id="WP_373654675.1">
    <property type="nucleotide sequence ID" value="NZ_JBGUAW010000002.1"/>
</dbReference>
<evidence type="ECO:0000313" key="1">
    <source>
        <dbReference type="EMBL" id="MFA9459891.1"/>
    </source>
</evidence>
<protein>
    <submittedName>
        <fullName evidence="1">Uncharacterized protein</fullName>
    </submittedName>
</protein>
<evidence type="ECO:0000313" key="2">
    <source>
        <dbReference type="Proteomes" id="UP001575181"/>
    </source>
</evidence>
<gene>
    <name evidence="1" type="ORF">ACERLL_03520</name>
</gene>
<keyword evidence="2" id="KW-1185">Reference proteome</keyword>
<dbReference type="EMBL" id="JBGUAW010000002">
    <property type="protein sequence ID" value="MFA9459891.1"/>
    <property type="molecule type" value="Genomic_DNA"/>
</dbReference>